<dbReference type="PANTHER" id="PTHR30480:SF13">
    <property type="entry name" value="BETA-HEXOSAMINIDASE"/>
    <property type="match status" value="1"/>
</dbReference>
<keyword evidence="5" id="KW-0326">Glycosidase</keyword>
<evidence type="ECO:0000256" key="1">
    <source>
        <dbReference type="ARBA" id="ARBA00001231"/>
    </source>
</evidence>
<organism evidence="9 10">
    <name type="scientific">Bifidobacterium canis</name>
    <dbReference type="NCBI Taxonomy" id="2610880"/>
    <lineage>
        <taxon>Bacteria</taxon>
        <taxon>Bacillati</taxon>
        <taxon>Actinomycetota</taxon>
        <taxon>Actinomycetes</taxon>
        <taxon>Bifidobacteriales</taxon>
        <taxon>Bifidobacteriaceae</taxon>
        <taxon>Bifidobacterium</taxon>
    </lineage>
</organism>
<evidence type="ECO:0000256" key="2">
    <source>
        <dbReference type="ARBA" id="ARBA00005336"/>
    </source>
</evidence>
<name>A0A7K1J2X0_9BIFI</name>
<dbReference type="EC" id="3.2.1.52" evidence="3"/>
<comment type="catalytic activity">
    <reaction evidence="1">
        <text>Hydrolysis of terminal non-reducing N-acetyl-D-hexosamine residues in N-acetyl-beta-D-hexosaminides.</text>
        <dbReference type="EC" id="3.2.1.52"/>
    </reaction>
</comment>
<evidence type="ECO:0000256" key="7">
    <source>
        <dbReference type="SAM" id="Phobius"/>
    </source>
</evidence>
<dbReference type="Pfam" id="PF00933">
    <property type="entry name" value="Glyco_hydro_3"/>
    <property type="match status" value="1"/>
</dbReference>
<evidence type="ECO:0000259" key="8">
    <source>
        <dbReference type="Pfam" id="PF00933"/>
    </source>
</evidence>
<feature type="region of interest" description="Disordered" evidence="6">
    <location>
        <begin position="21"/>
        <end position="55"/>
    </location>
</feature>
<keyword evidence="7" id="KW-0472">Membrane</keyword>
<evidence type="ECO:0000256" key="3">
    <source>
        <dbReference type="ARBA" id="ARBA00012663"/>
    </source>
</evidence>
<evidence type="ECO:0000256" key="4">
    <source>
        <dbReference type="ARBA" id="ARBA00022801"/>
    </source>
</evidence>
<dbReference type="InterPro" id="IPR036962">
    <property type="entry name" value="Glyco_hydro_3_N_sf"/>
</dbReference>
<keyword evidence="10" id="KW-1185">Reference proteome</keyword>
<evidence type="ECO:0000313" key="9">
    <source>
        <dbReference type="EMBL" id="MUH58984.1"/>
    </source>
</evidence>
<feature type="domain" description="Glycoside hydrolase family 3 N-terminal" evidence="8">
    <location>
        <begin position="141"/>
        <end position="318"/>
    </location>
</feature>
<accession>A0A7K1J2X0</accession>
<sequence>MPLIVFSAPFLHVQAKAHASPSAYNGHGLHTTPCNSDERNGTQMGMKHQADDDSRGKRRIALIVTVVALAIAVCLAVTVWALSHRSAAHNASQQTSSQSAASNTANSSDSAAPSTSDSSKATSSQNDAQARADSIVGGMSLDDRAGQLVMAALQYGTDASSLQSVIEQQHVGNVILMGNWTSGVQGVASASNALQSYASQAGLPALLIATDQEGGMVQHLTGAGFATIPSAVEQGRMSVDQLRSSAASWAAPLKQSGVNVDLAPSVDTVTIDRASNAPIGALDRDFGLDAQGNAEHAVAFIEGMRDGGIGSAVKHYPGLVRCRVTLISPLMA</sequence>
<dbReference type="InterPro" id="IPR050226">
    <property type="entry name" value="NagZ_Beta-hexosaminidase"/>
</dbReference>
<dbReference type="GO" id="GO:0004563">
    <property type="term" value="F:beta-N-acetylhexosaminidase activity"/>
    <property type="evidence" value="ECO:0007669"/>
    <property type="project" value="UniProtKB-EC"/>
</dbReference>
<dbReference type="GO" id="GO:0005975">
    <property type="term" value="P:carbohydrate metabolic process"/>
    <property type="evidence" value="ECO:0007669"/>
    <property type="project" value="InterPro"/>
</dbReference>
<evidence type="ECO:0000256" key="5">
    <source>
        <dbReference type="ARBA" id="ARBA00023295"/>
    </source>
</evidence>
<dbReference type="GO" id="GO:0009254">
    <property type="term" value="P:peptidoglycan turnover"/>
    <property type="evidence" value="ECO:0007669"/>
    <property type="project" value="TreeGrafter"/>
</dbReference>
<dbReference type="Proteomes" id="UP000487882">
    <property type="component" value="Unassembled WGS sequence"/>
</dbReference>
<feature type="compositionally biased region" description="Low complexity" evidence="6">
    <location>
        <begin position="91"/>
        <end position="127"/>
    </location>
</feature>
<keyword evidence="4" id="KW-0378">Hydrolase</keyword>
<gene>
    <name evidence="9" type="ORF">GSD1FS_0284</name>
</gene>
<dbReference type="SUPFAM" id="SSF51445">
    <property type="entry name" value="(Trans)glycosidases"/>
    <property type="match status" value="1"/>
</dbReference>
<dbReference type="PANTHER" id="PTHR30480">
    <property type="entry name" value="BETA-HEXOSAMINIDASE-RELATED"/>
    <property type="match status" value="1"/>
</dbReference>
<dbReference type="Gene3D" id="3.20.20.300">
    <property type="entry name" value="Glycoside hydrolase, family 3, N-terminal domain"/>
    <property type="match status" value="1"/>
</dbReference>
<feature type="region of interest" description="Disordered" evidence="6">
    <location>
        <begin position="91"/>
        <end position="130"/>
    </location>
</feature>
<reference evidence="9 10" key="1">
    <citation type="submission" date="2019-09" db="EMBL/GenBank/DDBJ databases">
        <title>Bifidobacterium canis sp. nov., isolated from the digestive tract of German Shepherd dog puppy.</title>
        <authorList>
            <person name="Bunesova V."/>
        </authorList>
    </citation>
    <scope>NUCLEOTIDE SEQUENCE [LARGE SCALE GENOMIC DNA]</scope>
    <source>
        <strain evidence="9 10">GSD1FS</strain>
    </source>
</reference>
<dbReference type="EMBL" id="WNLP01000001">
    <property type="protein sequence ID" value="MUH58984.1"/>
    <property type="molecule type" value="Genomic_DNA"/>
</dbReference>
<dbReference type="AlphaFoldDB" id="A0A7K1J2X0"/>
<dbReference type="InterPro" id="IPR001764">
    <property type="entry name" value="Glyco_hydro_3_N"/>
</dbReference>
<evidence type="ECO:0000256" key="6">
    <source>
        <dbReference type="SAM" id="MobiDB-lite"/>
    </source>
</evidence>
<proteinExistence type="inferred from homology"/>
<keyword evidence="7" id="KW-1133">Transmembrane helix</keyword>
<keyword evidence="7" id="KW-0812">Transmembrane</keyword>
<comment type="similarity">
    <text evidence="2">Belongs to the glycosyl hydrolase 3 family.</text>
</comment>
<evidence type="ECO:0000313" key="10">
    <source>
        <dbReference type="Proteomes" id="UP000487882"/>
    </source>
</evidence>
<feature type="transmembrane region" description="Helical" evidence="7">
    <location>
        <begin position="60"/>
        <end position="82"/>
    </location>
</feature>
<dbReference type="InterPro" id="IPR017853">
    <property type="entry name" value="GH"/>
</dbReference>
<protein>
    <recommendedName>
        <fullName evidence="3">beta-N-acetylhexosaminidase</fullName>
        <ecNumber evidence="3">3.2.1.52</ecNumber>
    </recommendedName>
</protein>
<comment type="caution">
    <text evidence="9">The sequence shown here is derived from an EMBL/GenBank/DDBJ whole genome shotgun (WGS) entry which is preliminary data.</text>
</comment>